<organism evidence="1 2">
    <name type="scientific">Mycena metata</name>
    <dbReference type="NCBI Taxonomy" id="1033252"/>
    <lineage>
        <taxon>Eukaryota</taxon>
        <taxon>Fungi</taxon>
        <taxon>Dikarya</taxon>
        <taxon>Basidiomycota</taxon>
        <taxon>Agaricomycotina</taxon>
        <taxon>Agaricomycetes</taxon>
        <taxon>Agaricomycetidae</taxon>
        <taxon>Agaricales</taxon>
        <taxon>Marasmiineae</taxon>
        <taxon>Mycenaceae</taxon>
        <taxon>Mycena</taxon>
    </lineage>
</organism>
<gene>
    <name evidence="1" type="ORF">B0H16DRAFT_1328010</name>
</gene>
<protein>
    <recommendedName>
        <fullName evidence="3">Polyketide cyclase/dehydrase</fullName>
    </recommendedName>
</protein>
<name>A0AAD7I2Q8_9AGAR</name>
<dbReference type="Gene3D" id="3.30.530.20">
    <property type="match status" value="1"/>
</dbReference>
<dbReference type="SUPFAM" id="SSF55961">
    <property type="entry name" value="Bet v1-like"/>
    <property type="match status" value="1"/>
</dbReference>
<evidence type="ECO:0000313" key="2">
    <source>
        <dbReference type="Proteomes" id="UP001215598"/>
    </source>
</evidence>
<sequence>MSLSPPVESDWPIYLTTTVVINAPQKKVWDTLVDFSAYARSHTDSRKATLLDGSKKPLPGPNPPLAKGNYIGLDVHMPPSMDDSIKPRALTEVIMQVEPERQLVWGSARSAWLFGAQRWHTVTEIDAQTTKLEIIAVFSGLGPGLAKAWMRTTVTACVEGMAAALKRRCE</sequence>
<comment type="caution">
    <text evidence="1">The sequence shown here is derived from an EMBL/GenBank/DDBJ whole genome shotgun (WGS) entry which is preliminary data.</text>
</comment>
<dbReference type="AlphaFoldDB" id="A0AAD7I2Q8"/>
<reference evidence="1" key="1">
    <citation type="submission" date="2023-03" db="EMBL/GenBank/DDBJ databases">
        <title>Massive genome expansion in bonnet fungi (Mycena s.s.) driven by repeated elements and novel gene families across ecological guilds.</title>
        <authorList>
            <consortium name="Lawrence Berkeley National Laboratory"/>
            <person name="Harder C.B."/>
            <person name="Miyauchi S."/>
            <person name="Viragh M."/>
            <person name="Kuo A."/>
            <person name="Thoen E."/>
            <person name="Andreopoulos B."/>
            <person name="Lu D."/>
            <person name="Skrede I."/>
            <person name="Drula E."/>
            <person name="Henrissat B."/>
            <person name="Morin E."/>
            <person name="Kohler A."/>
            <person name="Barry K."/>
            <person name="LaButti K."/>
            <person name="Morin E."/>
            <person name="Salamov A."/>
            <person name="Lipzen A."/>
            <person name="Mereny Z."/>
            <person name="Hegedus B."/>
            <person name="Baldrian P."/>
            <person name="Stursova M."/>
            <person name="Weitz H."/>
            <person name="Taylor A."/>
            <person name="Grigoriev I.V."/>
            <person name="Nagy L.G."/>
            <person name="Martin F."/>
            <person name="Kauserud H."/>
        </authorList>
    </citation>
    <scope>NUCLEOTIDE SEQUENCE</scope>
    <source>
        <strain evidence="1">CBHHK182m</strain>
    </source>
</reference>
<dbReference type="InterPro" id="IPR019587">
    <property type="entry name" value="Polyketide_cyclase/dehydratase"/>
</dbReference>
<keyword evidence="2" id="KW-1185">Reference proteome</keyword>
<dbReference type="CDD" id="cd07822">
    <property type="entry name" value="SRPBCC_4"/>
    <property type="match status" value="1"/>
</dbReference>
<dbReference type="Proteomes" id="UP001215598">
    <property type="component" value="Unassembled WGS sequence"/>
</dbReference>
<evidence type="ECO:0000313" key="1">
    <source>
        <dbReference type="EMBL" id="KAJ7733794.1"/>
    </source>
</evidence>
<dbReference type="EMBL" id="JARKIB010000136">
    <property type="protein sequence ID" value="KAJ7733794.1"/>
    <property type="molecule type" value="Genomic_DNA"/>
</dbReference>
<accession>A0AAD7I2Q8</accession>
<dbReference type="Pfam" id="PF10604">
    <property type="entry name" value="Polyketide_cyc2"/>
    <property type="match status" value="1"/>
</dbReference>
<evidence type="ECO:0008006" key="3">
    <source>
        <dbReference type="Google" id="ProtNLM"/>
    </source>
</evidence>
<proteinExistence type="predicted"/>
<dbReference type="InterPro" id="IPR023393">
    <property type="entry name" value="START-like_dom_sf"/>
</dbReference>